<feature type="transmembrane region" description="Helical" evidence="6">
    <location>
        <begin position="350"/>
        <end position="369"/>
    </location>
</feature>
<feature type="transmembrane region" description="Helical" evidence="6">
    <location>
        <begin position="50"/>
        <end position="74"/>
    </location>
</feature>
<dbReference type="InterPro" id="IPR036259">
    <property type="entry name" value="MFS_trans_sf"/>
</dbReference>
<dbReference type="AlphaFoldDB" id="A0A0V8GF80"/>
<comment type="caution">
    <text evidence="7">The sequence shown here is derived from an EMBL/GenBank/DDBJ whole genome shotgun (WGS) entry which is preliminary data.</text>
</comment>
<feature type="transmembrane region" description="Helical" evidence="6">
    <location>
        <begin position="177"/>
        <end position="195"/>
    </location>
</feature>
<evidence type="ECO:0000256" key="6">
    <source>
        <dbReference type="SAM" id="Phobius"/>
    </source>
</evidence>
<dbReference type="Proteomes" id="UP000053797">
    <property type="component" value="Unassembled WGS sequence"/>
</dbReference>
<accession>A0A0V8GF80</accession>
<reference evidence="7 8" key="1">
    <citation type="journal article" date="2015" name="Int. J. Syst. Evol. Microbiol.">
        <title>Exiguobacterium enclense sp. nov., isolated from sediment.</title>
        <authorList>
            <person name="Dastager S.G."/>
            <person name="Mawlankar R."/>
            <person name="Sonalkar V.V."/>
            <person name="Thorat M.N."/>
            <person name="Mual P."/>
            <person name="Verma A."/>
            <person name="Krishnamurthi S."/>
            <person name="Tang S.K."/>
            <person name="Li W.J."/>
        </authorList>
    </citation>
    <scope>NUCLEOTIDE SEQUENCE [LARGE SCALE GENOMIC DNA]</scope>
    <source>
        <strain evidence="7 8">NIO-1109</strain>
    </source>
</reference>
<dbReference type="SUPFAM" id="SSF103473">
    <property type="entry name" value="MFS general substrate transporter"/>
    <property type="match status" value="1"/>
</dbReference>
<keyword evidence="3 6" id="KW-0812">Transmembrane</keyword>
<keyword evidence="5 6" id="KW-0472">Membrane</keyword>
<feature type="transmembrane region" description="Helical" evidence="6">
    <location>
        <begin position="375"/>
        <end position="397"/>
    </location>
</feature>
<feature type="transmembrane region" description="Helical" evidence="6">
    <location>
        <begin position="263"/>
        <end position="282"/>
    </location>
</feature>
<dbReference type="PANTHER" id="PTHR23513">
    <property type="entry name" value="INTEGRAL MEMBRANE EFFLUX PROTEIN-RELATED"/>
    <property type="match status" value="1"/>
</dbReference>
<sequence length="406" mass="45328">MLPVEMDTQQSLFKNRSFLFLWGSGMCSALSLSTYLFVEQWYVIHTLNQASYLGFVLMATLLPRIFLMLFGGVLSDRYKRSTIMRISSALRISFILCLLALLHTDQLTLLTILGFAFLFGSVDAFFSPANASLLPTLVPKEQLTKANSLIQTSNQIALFSGPILGGVILSYSSYSHVFLVIFGTLCLTLLFTYGIRESKIKRARQHSALFELKEGLHYVFHLQQLKQTLFLVICVNFFFFGPLLLGIPLLVHDVLQGDAMDLSYMQGAYQMGMLGGALWSGFTQKKANGLTSSVRLIGALGLLFFLLSQVQQILLYLIILLSLGVLSSIINIRFITFIQSQCAEKTMGRVMSVVNAASNGLVPLSYALLSFLLSFHVSITTIMLYCGLLIIVLSLYFRKRMIQVEN</sequence>
<evidence type="ECO:0000256" key="4">
    <source>
        <dbReference type="ARBA" id="ARBA00022989"/>
    </source>
</evidence>
<evidence type="ECO:0000256" key="3">
    <source>
        <dbReference type="ARBA" id="ARBA00022692"/>
    </source>
</evidence>
<keyword evidence="4 6" id="KW-1133">Transmembrane helix</keyword>
<dbReference type="Pfam" id="PF07690">
    <property type="entry name" value="MFS_1"/>
    <property type="match status" value="1"/>
</dbReference>
<comment type="subcellular location">
    <subcellularLocation>
        <location evidence="1">Cell membrane</location>
        <topology evidence="1">Multi-pass membrane protein</topology>
    </subcellularLocation>
</comment>
<organism evidence="7 8">
    <name type="scientific">Exiguobacterium indicum</name>
    <dbReference type="NCBI Taxonomy" id="296995"/>
    <lineage>
        <taxon>Bacteria</taxon>
        <taxon>Bacillati</taxon>
        <taxon>Bacillota</taxon>
        <taxon>Bacilli</taxon>
        <taxon>Bacillales</taxon>
        <taxon>Bacillales Family XII. Incertae Sedis</taxon>
        <taxon>Exiguobacterium</taxon>
    </lineage>
</organism>
<feature type="transmembrane region" description="Helical" evidence="6">
    <location>
        <begin position="229"/>
        <end position="251"/>
    </location>
</feature>
<dbReference type="RefSeq" id="WP_058265579.1">
    <property type="nucleotide sequence ID" value="NZ_FMYN01000003.1"/>
</dbReference>
<dbReference type="GO" id="GO:0022857">
    <property type="term" value="F:transmembrane transporter activity"/>
    <property type="evidence" value="ECO:0007669"/>
    <property type="project" value="InterPro"/>
</dbReference>
<dbReference type="PANTHER" id="PTHR23513:SF6">
    <property type="entry name" value="MAJOR FACILITATOR SUPERFAMILY ASSOCIATED DOMAIN-CONTAINING PROTEIN"/>
    <property type="match status" value="1"/>
</dbReference>
<dbReference type="Gene3D" id="1.20.1250.20">
    <property type="entry name" value="MFS general substrate transporter like domains"/>
    <property type="match status" value="1"/>
</dbReference>
<evidence type="ECO:0000256" key="5">
    <source>
        <dbReference type="ARBA" id="ARBA00023136"/>
    </source>
</evidence>
<dbReference type="CDD" id="cd06173">
    <property type="entry name" value="MFS_MefA_like"/>
    <property type="match status" value="1"/>
</dbReference>
<feature type="transmembrane region" description="Helical" evidence="6">
    <location>
        <begin position="313"/>
        <end position="338"/>
    </location>
</feature>
<evidence type="ECO:0000256" key="1">
    <source>
        <dbReference type="ARBA" id="ARBA00004651"/>
    </source>
</evidence>
<evidence type="ECO:0000256" key="2">
    <source>
        <dbReference type="ARBA" id="ARBA00022475"/>
    </source>
</evidence>
<dbReference type="InterPro" id="IPR011701">
    <property type="entry name" value="MFS"/>
</dbReference>
<protein>
    <submittedName>
        <fullName evidence="7">Multidrug ABC transporter permease</fullName>
    </submittedName>
</protein>
<dbReference type="EMBL" id="LNQL01000003">
    <property type="protein sequence ID" value="KSU48916.1"/>
    <property type="molecule type" value="Genomic_DNA"/>
</dbReference>
<gene>
    <name evidence="7" type="ORF">AS033_11355</name>
</gene>
<dbReference type="OrthoDB" id="3613552at2"/>
<proteinExistence type="predicted"/>
<feature type="transmembrane region" description="Helical" evidence="6">
    <location>
        <begin position="18"/>
        <end position="38"/>
    </location>
</feature>
<keyword evidence="2" id="KW-1003">Cell membrane</keyword>
<feature type="transmembrane region" description="Helical" evidence="6">
    <location>
        <begin position="289"/>
        <end position="307"/>
    </location>
</feature>
<evidence type="ECO:0000313" key="8">
    <source>
        <dbReference type="Proteomes" id="UP000053797"/>
    </source>
</evidence>
<name>A0A0V8GF80_9BACL</name>
<evidence type="ECO:0000313" key="7">
    <source>
        <dbReference type="EMBL" id="KSU48916.1"/>
    </source>
</evidence>
<dbReference type="GO" id="GO:0005886">
    <property type="term" value="C:plasma membrane"/>
    <property type="evidence" value="ECO:0007669"/>
    <property type="project" value="UniProtKB-SubCell"/>
</dbReference>